<name>A0A6P5ZBN0_DURZI</name>
<organism evidence="5 6">
    <name type="scientific">Durio zibethinus</name>
    <name type="common">Durian</name>
    <dbReference type="NCBI Taxonomy" id="66656"/>
    <lineage>
        <taxon>Eukaryota</taxon>
        <taxon>Viridiplantae</taxon>
        <taxon>Streptophyta</taxon>
        <taxon>Embryophyta</taxon>
        <taxon>Tracheophyta</taxon>
        <taxon>Spermatophyta</taxon>
        <taxon>Magnoliopsida</taxon>
        <taxon>eudicotyledons</taxon>
        <taxon>Gunneridae</taxon>
        <taxon>Pentapetalae</taxon>
        <taxon>rosids</taxon>
        <taxon>malvids</taxon>
        <taxon>Malvales</taxon>
        <taxon>Malvaceae</taxon>
        <taxon>Helicteroideae</taxon>
        <taxon>Durio</taxon>
    </lineage>
</organism>
<evidence type="ECO:0000313" key="5">
    <source>
        <dbReference type="Proteomes" id="UP000515121"/>
    </source>
</evidence>
<dbReference type="OrthoDB" id="59415at2759"/>
<dbReference type="PIRSF" id="PIRSF002674">
    <property type="entry name" value="VSP"/>
    <property type="match status" value="1"/>
</dbReference>
<dbReference type="CDD" id="cd07535">
    <property type="entry name" value="HAD_VSP"/>
    <property type="match status" value="1"/>
</dbReference>
<dbReference type="InterPro" id="IPR010028">
    <property type="entry name" value="Acid_phosphatase_pln"/>
</dbReference>
<evidence type="ECO:0000256" key="1">
    <source>
        <dbReference type="ARBA" id="ARBA00022729"/>
    </source>
</evidence>
<sequence>MPSQLLTAPFLLLSILVSSAASFEPLIQLPKAITTNDRKSNVDNEVFCASWHLSVETNNAGSWNKIPSRCLSFVQDYITSQRYVSDFEIVANFSLAYASSVEIAGDGKDAWIFDVDETLLTNLPYYQAHGFGSETFNETSWDAWVDLAEAPAMHASLKLYNELKRMGFKIFVLTGRSENQRNATGKNLMWAGFNGWERLLLRGPSDGGTPAIVYKSERRSVLVNEGYRIHGSSGDQWSDLLGFALAKRSFKLPNPMYYVG</sequence>
<keyword evidence="2" id="KW-0325">Glycoprotein</keyword>
<dbReference type="InterPro" id="IPR005519">
    <property type="entry name" value="Acid_phosphat_B-like"/>
</dbReference>
<dbReference type="InterPro" id="IPR023214">
    <property type="entry name" value="HAD_sf"/>
</dbReference>
<proteinExistence type="inferred from homology"/>
<dbReference type="SUPFAM" id="SSF56784">
    <property type="entry name" value="HAD-like"/>
    <property type="match status" value="1"/>
</dbReference>
<reference evidence="6" key="1">
    <citation type="submission" date="2025-08" db="UniProtKB">
        <authorList>
            <consortium name="RefSeq"/>
        </authorList>
    </citation>
    <scope>IDENTIFICATION</scope>
    <source>
        <tissue evidence="6">Fruit stalk</tissue>
    </source>
</reference>
<dbReference type="PANTHER" id="PTHR31284">
    <property type="entry name" value="ACID PHOSPHATASE-LIKE PROTEIN"/>
    <property type="match status" value="1"/>
</dbReference>
<keyword evidence="1 4" id="KW-0732">Signal</keyword>
<dbReference type="Gene3D" id="3.40.50.1000">
    <property type="entry name" value="HAD superfamily/HAD-like"/>
    <property type="match status" value="1"/>
</dbReference>
<comment type="similarity">
    <text evidence="3">Belongs to the APS1/VSP family.</text>
</comment>
<dbReference type="KEGG" id="dzi:111299136"/>
<evidence type="ECO:0000256" key="2">
    <source>
        <dbReference type="ARBA" id="ARBA00023180"/>
    </source>
</evidence>
<accession>A0A6P5ZBN0</accession>
<dbReference type="InterPro" id="IPR014403">
    <property type="entry name" value="APS1/VSP"/>
</dbReference>
<dbReference type="Pfam" id="PF03767">
    <property type="entry name" value="Acid_phosphat_B"/>
    <property type="match status" value="1"/>
</dbReference>
<dbReference type="GO" id="GO:0003993">
    <property type="term" value="F:acid phosphatase activity"/>
    <property type="evidence" value="ECO:0007669"/>
    <property type="project" value="InterPro"/>
</dbReference>
<comment type="function">
    <text evidence="3">May function as somatic storage protein during early seedling development.</text>
</comment>
<evidence type="ECO:0000256" key="4">
    <source>
        <dbReference type="SAM" id="SignalP"/>
    </source>
</evidence>
<dbReference type="GO" id="GO:0045735">
    <property type="term" value="F:nutrient reservoir activity"/>
    <property type="evidence" value="ECO:0007669"/>
    <property type="project" value="UniProtKB-UniRule"/>
</dbReference>
<dbReference type="PANTHER" id="PTHR31284:SF10">
    <property type="entry name" value="ACID PHOSPHATASE-LIKE PROTEIN"/>
    <property type="match status" value="1"/>
</dbReference>
<keyword evidence="3" id="KW-0758">Storage protein</keyword>
<feature type="chain" id="PRO_5028063675" evidence="4">
    <location>
        <begin position="21"/>
        <end position="260"/>
    </location>
</feature>
<evidence type="ECO:0000313" key="6">
    <source>
        <dbReference type="RefSeq" id="XP_022749872.1"/>
    </source>
</evidence>
<dbReference type="Proteomes" id="UP000515121">
    <property type="component" value="Unplaced"/>
</dbReference>
<dbReference type="InterPro" id="IPR036412">
    <property type="entry name" value="HAD-like_sf"/>
</dbReference>
<dbReference type="GeneID" id="111299136"/>
<protein>
    <submittedName>
        <fullName evidence="6">Acid phosphatase 1-like</fullName>
    </submittedName>
</protein>
<gene>
    <name evidence="6" type="primary">LOC111299136</name>
</gene>
<evidence type="ECO:0000256" key="3">
    <source>
        <dbReference type="PIRNR" id="PIRNR002674"/>
    </source>
</evidence>
<dbReference type="NCBIfam" id="TIGR01675">
    <property type="entry name" value="plant-AP"/>
    <property type="match status" value="1"/>
</dbReference>
<dbReference type="RefSeq" id="XP_022749872.1">
    <property type="nucleotide sequence ID" value="XM_022894137.1"/>
</dbReference>
<keyword evidence="5" id="KW-1185">Reference proteome</keyword>
<feature type="signal peptide" evidence="4">
    <location>
        <begin position="1"/>
        <end position="20"/>
    </location>
</feature>
<dbReference type="AlphaFoldDB" id="A0A6P5ZBN0"/>